<gene>
    <name evidence="1" type="ORF">FWK35_00009718</name>
</gene>
<reference evidence="1 2" key="1">
    <citation type="submission" date="2019-08" db="EMBL/GenBank/DDBJ databases">
        <title>Whole genome of Aphis craccivora.</title>
        <authorList>
            <person name="Voronova N.V."/>
            <person name="Shulinski R.S."/>
            <person name="Bandarenka Y.V."/>
            <person name="Zhorov D.G."/>
            <person name="Warner D."/>
        </authorList>
    </citation>
    <scope>NUCLEOTIDE SEQUENCE [LARGE SCALE GENOMIC DNA]</scope>
    <source>
        <strain evidence="1">180601</strain>
        <tissue evidence="1">Whole Body</tissue>
    </source>
</reference>
<dbReference type="EMBL" id="VUJU01004712">
    <property type="protein sequence ID" value="KAF0753499.1"/>
    <property type="molecule type" value="Genomic_DNA"/>
</dbReference>
<accession>A0A6G0YCU1</accession>
<keyword evidence="1" id="KW-0648">Protein biosynthesis</keyword>
<comment type="caution">
    <text evidence="1">The sequence shown here is derived from an EMBL/GenBank/DDBJ whole genome shotgun (WGS) entry which is preliminary data.</text>
</comment>
<evidence type="ECO:0000313" key="1">
    <source>
        <dbReference type="EMBL" id="KAF0753499.1"/>
    </source>
</evidence>
<dbReference type="AlphaFoldDB" id="A0A6G0YCU1"/>
<dbReference type="PANTHER" id="PTHR46238">
    <property type="entry name" value="REVERSE TRANSCRIPTASE DOMAIN-CONTAINING PROTEIN"/>
    <property type="match status" value="1"/>
</dbReference>
<organism evidence="1 2">
    <name type="scientific">Aphis craccivora</name>
    <name type="common">Cowpea aphid</name>
    <dbReference type="NCBI Taxonomy" id="307492"/>
    <lineage>
        <taxon>Eukaryota</taxon>
        <taxon>Metazoa</taxon>
        <taxon>Ecdysozoa</taxon>
        <taxon>Arthropoda</taxon>
        <taxon>Hexapoda</taxon>
        <taxon>Insecta</taxon>
        <taxon>Pterygota</taxon>
        <taxon>Neoptera</taxon>
        <taxon>Paraneoptera</taxon>
        <taxon>Hemiptera</taxon>
        <taxon>Sternorrhyncha</taxon>
        <taxon>Aphidomorpha</taxon>
        <taxon>Aphidoidea</taxon>
        <taxon>Aphididae</taxon>
        <taxon>Aphidini</taxon>
        <taxon>Aphis</taxon>
        <taxon>Aphis</taxon>
    </lineage>
</organism>
<sequence length="86" mass="10262">MHRIKCRWMKWREASGVLCDRRIPISLKGKFFKIVVRPAIIYESENQGIDKSMERKMSVSEMRTLRWISGMTREDRIKNECTRGSI</sequence>
<protein>
    <submittedName>
        <fullName evidence="1">Eukaryotic translation initiation factor 3 subunit C</fullName>
    </submittedName>
</protein>
<dbReference type="PANTHER" id="PTHR46238:SF8">
    <property type="entry name" value="ENDONUCLEASE_EXONUCLEASE_PHOSPHATASE DOMAIN-CONTAINING PROTEIN"/>
    <property type="match status" value="1"/>
</dbReference>
<evidence type="ECO:0000313" key="2">
    <source>
        <dbReference type="Proteomes" id="UP000478052"/>
    </source>
</evidence>
<dbReference type="Proteomes" id="UP000478052">
    <property type="component" value="Unassembled WGS sequence"/>
</dbReference>
<keyword evidence="2" id="KW-1185">Reference proteome</keyword>
<keyword evidence="1" id="KW-0396">Initiation factor</keyword>
<dbReference type="GO" id="GO:0003743">
    <property type="term" value="F:translation initiation factor activity"/>
    <property type="evidence" value="ECO:0007669"/>
    <property type="project" value="UniProtKB-KW"/>
</dbReference>
<dbReference type="OrthoDB" id="6627262at2759"/>
<proteinExistence type="predicted"/>
<name>A0A6G0YCU1_APHCR</name>